<keyword evidence="3" id="KW-0413">Isomerase</keyword>
<feature type="domain" description="SnoaL-like" evidence="2">
    <location>
        <begin position="17"/>
        <end position="123"/>
    </location>
</feature>
<feature type="region of interest" description="Disordered" evidence="1">
    <location>
        <begin position="1"/>
        <end position="21"/>
    </location>
</feature>
<evidence type="ECO:0000256" key="1">
    <source>
        <dbReference type="SAM" id="MobiDB-lite"/>
    </source>
</evidence>
<dbReference type="AlphaFoldDB" id="A0A2U3NFJ9"/>
<evidence type="ECO:0000313" key="3">
    <source>
        <dbReference type="EMBL" id="SPM30289.1"/>
    </source>
</evidence>
<reference evidence="3 4" key="1">
    <citation type="submission" date="2017-01" db="EMBL/GenBank/DDBJ databases">
        <authorList>
            <consortium name="Urmite Genomes"/>
        </authorList>
    </citation>
    <scope>NUCLEOTIDE SEQUENCE [LARGE SCALE GENOMIC DNA]</scope>
    <source>
        <strain evidence="3 4">AB308</strain>
    </source>
</reference>
<dbReference type="Pfam" id="PF12680">
    <property type="entry name" value="SnoaL_2"/>
    <property type="match status" value="1"/>
</dbReference>
<dbReference type="EMBL" id="FTRV01000015">
    <property type="protein sequence ID" value="SPM30289.1"/>
    <property type="molecule type" value="Genomic_DNA"/>
</dbReference>
<protein>
    <submittedName>
        <fullName evidence="3">Ketosteroid isomerase-related protein</fullName>
    </submittedName>
</protein>
<name>A0A2U3NFJ9_9MYCO</name>
<gene>
    <name evidence="3" type="ORF">MTAB308_3792</name>
</gene>
<sequence>MTDTQEKTKHPAHEAGRRSREAVMARDKAAWLEVFADDAIVEDPIGPSAFDPEGKGHRGRDAISAFWDLAIAPTTKIEFVFRDTYQCGNEEANVGHILITTGDYQVTAEGVFTYKANDEGKMVALRAYWEMDQAAASVRKVAGA</sequence>
<dbReference type="SUPFAM" id="SSF54427">
    <property type="entry name" value="NTF2-like"/>
    <property type="match status" value="1"/>
</dbReference>
<dbReference type="STRING" id="1841859.GCA_900157385_03793"/>
<evidence type="ECO:0000259" key="2">
    <source>
        <dbReference type="Pfam" id="PF12680"/>
    </source>
</evidence>
<proteinExistence type="predicted"/>
<dbReference type="GO" id="GO:0016853">
    <property type="term" value="F:isomerase activity"/>
    <property type="evidence" value="ECO:0007669"/>
    <property type="project" value="UniProtKB-KW"/>
</dbReference>
<organism evidence="3 4">
    <name type="scientific">Mycobacterium terramassiliense</name>
    <dbReference type="NCBI Taxonomy" id="1841859"/>
    <lineage>
        <taxon>Bacteria</taxon>
        <taxon>Bacillati</taxon>
        <taxon>Actinomycetota</taxon>
        <taxon>Actinomycetes</taxon>
        <taxon>Mycobacteriales</taxon>
        <taxon>Mycobacteriaceae</taxon>
        <taxon>Mycobacterium</taxon>
    </lineage>
</organism>
<keyword evidence="4" id="KW-1185">Reference proteome</keyword>
<dbReference type="Proteomes" id="UP000241595">
    <property type="component" value="Unassembled WGS sequence"/>
</dbReference>
<dbReference type="RefSeq" id="WP_066916342.1">
    <property type="nucleotide sequence ID" value="NZ_LT717701.1"/>
</dbReference>
<dbReference type="OrthoDB" id="5732163at2"/>
<dbReference type="InterPro" id="IPR032710">
    <property type="entry name" value="NTF2-like_dom_sf"/>
</dbReference>
<dbReference type="Gene3D" id="3.10.450.50">
    <property type="match status" value="1"/>
</dbReference>
<evidence type="ECO:0000313" key="4">
    <source>
        <dbReference type="Proteomes" id="UP000241595"/>
    </source>
</evidence>
<dbReference type="InterPro" id="IPR037401">
    <property type="entry name" value="SnoaL-like"/>
</dbReference>
<accession>A0A2U3NFJ9</accession>